<accession>A0A4D6N2Q7</accession>
<feature type="region of interest" description="Disordered" evidence="1">
    <location>
        <begin position="170"/>
        <end position="194"/>
    </location>
</feature>
<evidence type="ECO:0000313" key="2">
    <source>
        <dbReference type="EMBL" id="QCE06799.1"/>
    </source>
</evidence>
<keyword evidence="3" id="KW-1185">Reference proteome</keyword>
<gene>
    <name evidence="2" type="ORF">DEO72_LG9g1813</name>
</gene>
<organism evidence="2 3">
    <name type="scientific">Vigna unguiculata</name>
    <name type="common">Cowpea</name>
    <dbReference type="NCBI Taxonomy" id="3917"/>
    <lineage>
        <taxon>Eukaryota</taxon>
        <taxon>Viridiplantae</taxon>
        <taxon>Streptophyta</taxon>
        <taxon>Embryophyta</taxon>
        <taxon>Tracheophyta</taxon>
        <taxon>Spermatophyta</taxon>
        <taxon>Magnoliopsida</taxon>
        <taxon>eudicotyledons</taxon>
        <taxon>Gunneridae</taxon>
        <taxon>Pentapetalae</taxon>
        <taxon>rosids</taxon>
        <taxon>fabids</taxon>
        <taxon>Fabales</taxon>
        <taxon>Fabaceae</taxon>
        <taxon>Papilionoideae</taxon>
        <taxon>50 kb inversion clade</taxon>
        <taxon>NPAAA clade</taxon>
        <taxon>indigoferoid/millettioid clade</taxon>
        <taxon>Phaseoleae</taxon>
        <taxon>Vigna</taxon>
    </lineage>
</organism>
<dbReference type="EMBL" id="CP039353">
    <property type="protein sequence ID" value="QCE06799.1"/>
    <property type="molecule type" value="Genomic_DNA"/>
</dbReference>
<evidence type="ECO:0000313" key="3">
    <source>
        <dbReference type="Proteomes" id="UP000501690"/>
    </source>
</evidence>
<reference evidence="2 3" key="1">
    <citation type="submission" date="2019-04" db="EMBL/GenBank/DDBJ databases">
        <title>An improved genome assembly and genetic linkage map for asparagus bean, Vigna unguiculata ssp. sesquipedialis.</title>
        <authorList>
            <person name="Xia Q."/>
            <person name="Zhang R."/>
            <person name="Dong Y."/>
        </authorList>
    </citation>
    <scope>NUCLEOTIDE SEQUENCE [LARGE SCALE GENOMIC DNA]</scope>
    <source>
        <tissue evidence="2">Leaf</tissue>
    </source>
</reference>
<proteinExistence type="predicted"/>
<dbReference type="Proteomes" id="UP000501690">
    <property type="component" value="Linkage Group LG9"/>
</dbReference>
<sequence length="319" mass="35083">MLCDCIKPWYLYCLDACEYNWNMDREGTKIWESYSCSDVPPGSILLAARRYGSGKGLAPGGEEVPPGGLHWFRLAALGVAPSDNAADYDLFTLVWRYKRGRFVCSVLTLERCCEHEGTWLVDHICWTTGGQIRRVGLRVGRFIEAGPRAGMFVSPFLFVIGDDRVIRHTGADDDTGDAEAAQATNGSGKGLAPGGEEVPPGGLHWFRLAALGVAPSDNAADYDLFTLVWRYKRGRFVCSVLTLERCCEHEGTWLVDHICWTTGGQIRRVGLRVGRFIEAGPRAGMFVSPFLFVIGDDRVIRHTGADDDTGDAEAAQATK</sequence>
<name>A0A4D6N2Q7_VIGUN</name>
<dbReference type="AlphaFoldDB" id="A0A4D6N2Q7"/>
<protein>
    <submittedName>
        <fullName evidence="2">Uncharacterized protein</fullName>
    </submittedName>
</protein>
<evidence type="ECO:0000256" key="1">
    <source>
        <dbReference type="SAM" id="MobiDB-lite"/>
    </source>
</evidence>